<proteinExistence type="predicted"/>
<accession>A0A0Q0E4W2</accession>
<evidence type="ECO:0000313" key="1">
    <source>
        <dbReference type="EMBL" id="KPZ16558.1"/>
    </source>
</evidence>
<dbReference type="NCBIfam" id="TIGR02444">
    <property type="entry name" value="TIGR02444 family protein"/>
    <property type="match status" value="1"/>
</dbReference>
<comment type="caution">
    <text evidence="1">The sequence shown here is derived from an EMBL/GenBank/DDBJ whole genome shotgun (WGS) entry which is preliminary data.</text>
</comment>
<dbReference type="PATRIC" id="fig|251703.9.peg.4689"/>
<protein>
    <recommendedName>
        <fullName evidence="3">TIGR02444 family protein</fullName>
    </recommendedName>
</protein>
<reference evidence="1 2" key="1">
    <citation type="submission" date="2015-09" db="EMBL/GenBank/DDBJ databases">
        <title>Genome announcement of multiple Pseudomonas syringae strains.</title>
        <authorList>
            <person name="Thakur S."/>
            <person name="Wang P.W."/>
            <person name="Gong Y."/>
            <person name="Weir B.S."/>
            <person name="Guttman D.S."/>
        </authorList>
    </citation>
    <scope>NUCLEOTIDE SEQUENCE [LARGE SCALE GENOMIC DNA]</scope>
    <source>
        <strain evidence="1 2">ICMP3963</strain>
    </source>
</reference>
<dbReference type="Pfam" id="PF09523">
    <property type="entry name" value="DUF2390"/>
    <property type="match status" value="1"/>
</dbReference>
<dbReference type="EMBL" id="LJRR01000195">
    <property type="protein sequence ID" value="KPZ16558.1"/>
    <property type="molecule type" value="Genomic_DNA"/>
</dbReference>
<dbReference type="InterPro" id="IPR012659">
    <property type="entry name" value="CHP02444"/>
</dbReference>
<sequence length="179" mass="19747">MIMAAESTSFVLNRWITMPSALWSFTLDFYARPGVEQACLTLQANGGNVCMVLCGVWLGAREVACTAQRLAQIRQLATPWHDDVVRPLRNLRSEWRNAALEDAALGGLRAKVKALELEAEQSLMTQLEGLSADWPAGEARDAEEWLIGLVNERAEGCVEGNRDALHVLRIAVGRSDDQL</sequence>
<dbReference type="AlphaFoldDB" id="A0A0Q0E4W2"/>
<evidence type="ECO:0000313" key="2">
    <source>
        <dbReference type="Proteomes" id="UP000050317"/>
    </source>
</evidence>
<gene>
    <name evidence="1" type="ORF">ALO40_03333</name>
</gene>
<organism evidence="1 2">
    <name type="scientific">Pseudomonas syringae pv. viburni</name>
    <dbReference type="NCBI Taxonomy" id="251703"/>
    <lineage>
        <taxon>Bacteria</taxon>
        <taxon>Pseudomonadati</taxon>
        <taxon>Pseudomonadota</taxon>
        <taxon>Gammaproteobacteria</taxon>
        <taxon>Pseudomonadales</taxon>
        <taxon>Pseudomonadaceae</taxon>
        <taxon>Pseudomonas</taxon>
    </lineage>
</organism>
<dbReference type="Proteomes" id="UP000050317">
    <property type="component" value="Unassembled WGS sequence"/>
</dbReference>
<name>A0A0Q0E4W2_9PSED</name>
<evidence type="ECO:0008006" key="3">
    <source>
        <dbReference type="Google" id="ProtNLM"/>
    </source>
</evidence>